<evidence type="ECO:0000313" key="2">
    <source>
        <dbReference type="Proteomes" id="UP001054945"/>
    </source>
</evidence>
<dbReference type="Proteomes" id="UP001054945">
    <property type="component" value="Unassembled WGS sequence"/>
</dbReference>
<dbReference type="AlphaFoldDB" id="A0AAV4XQE2"/>
<evidence type="ECO:0000313" key="1">
    <source>
        <dbReference type="EMBL" id="GIY96939.1"/>
    </source>
</evidence>
<protein>
    <submittedName>
        <fullName evidence="1">Uncharacterized protein</fullName>
    </submittedName>
</protein>
<sequence length="93" mass="10740">MTKRNGPLDKEEKQEFSSQLFGESALTVCLGTSEKITKQTNPLQKASDEVRKKKVLKKLWTLLEFNVKRETYISCEHKNSGKYMYYAMTSAVQ</sequence>
<name>A0AAV4XQE2_CAEEX</name>
<gene>
    <name evidence="1" type="ORF">CEXT_118111</name>
</gene>
<reference evidence="1 2" key="1">
    <citation type="submission" date="2021-06" db="EMBL/GenBank/DDBJ databases">
        <title>Caerostris extrusa draft genome.</title>
        <authorList>
            <person name="Kono N."/>
            <person name="Arakawa K."/>
        </authorList>
    </citation>
    <scope>NUCLEOTIDE SEQUENCE [LARGE SCALE GENOMIC DNA]</scope>
</reference>
<proteinExistence type="predicted"/>
<comment type="caution">
    <text evidence="1">The sequence shown here is derived from an EMBL/GenBank/DDBJ whole genome shotgun (WGS) entry which is preliminary data.</text>
</comment>
<organism evidence="1 2">
    <name type="scientific">Caerostris extrusa</name>
    <name type="common">Bark spider</name>
    <name type="synonym">Caerostris bankana</name>
    <dbReference type="NCBI Taxonomy" id="172846"/>
    <lineage>
        <taxon>Eukaryota</taxon>
        <taxon>Metazoa</taxon>
        <taxon>Ecdysozoa</taxon>
        <taxon>Arthropoda</taxon>
        <taxon>Chelicerata</taxon>
        <taxon>Arachnida</taxon>
        <taxon>Araneae</taxon>
        <taxon>Araneomorphae</taxon>
        <taxon>Entelegynae</taxon>
        <taxon>Araneoidea</taxon>
        <taxon>Araneidae</taxon>
        <taxon>Caerostris</taxon>
    </lineage>
</organism>
<keyword evidence="2" id="KW-1185">Reference proteome</keyword>
<dbReference type="EMBL" id="BPLR01000717">
    <property type="protein sequence ID" value="GIY96939.1"/>
    <property type="molecule type" value="Genomic_DNA"/>
</dbReference>
<accession>A0AAV4XQE2</accession>